<evidence type="ECO:0000313" key="2">
    <source>
        <dbReference type="Proteomes" id="UP001141336"/>
    </source>
</evidence>
<accession>A0ABT4ILM6</accession>
<dbReference type="RefSeq" id="WP_268922687.1">
    <property type="nucleotide sequence ID" value="NZ_JAPTGC010000004.1"/>
</dbReference>
<dbReference type="PROSITE" id="PS51257">
    <property type="entry name" value="PROKAR_LIPOPROTEIN"/>
    <property type="match status" value="1"/>
</dbReference>
<dbReference type="EMBL" id="JAPTGC010000004">
    <property type="protein sequence ID" value="MCZ0862441.1"/>
    <property type="molecule type" value="Genomic_DNA"/>
</dbReference>
<name>A0ABT4ILM6_9EURY</name>
<gene>
    <name evidence="1" type="ORF">O0S09_04120</name>
</gene>
<evidence type="ECO:0000313" key="1">
    <source>
        <dbReference type="EMBL" id="MCZ0862441.1"/>
    </source>
</evidence>
<sequence length="149" mass="15427">MRYVSLTACILILAAAAFAAGCIGTDTPAVPTPTPTPSPLAGDPALGVWTASEQTTKTDSGTTTEISTNYTITISSDGRGIVAYDLKERKGFHSTSNHYAMDGTVSKNENVYTIDAQLLGTYVVTLSADGSATLTTPAGLELPLHKSDA</sequence>
<reference evidence="1" key="1">
    <citation type="submission" date="2022-12" db="EMBL/GenBank/DDBJ databases">
        <title>Isolation and characterisation of novel Methanocorpusculum spp. from native Australian herbivores indicates the genus is ancestrally host-associated.</title>
        <authorList>
            <person name="Volmer J.G."/>
            <person name="Soo R.M."/>
            <person name="Evans P.N."/>
            <person name="Hoedt E.C."/>
            <person name="Astorga Alsina A.L."/>
            <person name="Woodcroft B.J."/>
            <person name="Tyson G.W."/>
            <person name="Hugenholtz P."/>
            <person name="Morrison M."/>
        </authorList>
    </citation>
    <scope>NUCLEOTIDE SEQUENCE</scope>
    <source>
        <strain evidence="1">CW153</strain>
    </source>
</reference>
<organism evidence="1 2">
    <name type="scientific">Methanocorpusculum vombati</name>
    <dbReference type="NCBI Taxonomy" id="3002864"/>
    <lineage>
        <taxon>Archaea</taxon>
        <taxon>Methanobacteriati</taxon>
        <taxon>Methanobacteriota</taxon>
        <taxon>Stenosarchaea group</taxon>
        <taxon>Methanomicrobia</taxon>
        <taxon>Methanomicrobiales</taxon>
        <taxon>Methanocorpusculaceae</taxon>
        <taxon>Methanocorpusculum</taxon>
    </lineage>
</organism>
<evidence type="ECO:0008006" key="3">
    <source>
        <dbReference type="Google" id="ProtNLM"/>
    </source>
</evidence>
<protein>
    <recommendedName>
        <fullName evidence="3">Lipoprotein</fullName>
    </recommendedName>
</protein>
<dbReference type="Proteomes" id="UP001141336">
    <property type="component" value="Unassembled WGS sequence"/>
</dbReference>
<comment type="caution">
    <text evidence="1">The sequence shown here is derived from an EMBL/GenBank/DDBJ whole genome shotgun (WGS) entry which is preliminary data.</text>
</comment>
<proteinExistence type="predicted"/>
<keyword evidence="2" id="KW-1185">Reference proteome</keyword>